<name>A0A4V3JCH6_9LEPT</name>
<reference evidence="1" key="1">
    <citation type="journal article" date="2019" name="PLoS Negl. Trop. Dis.">
        <title>Revisiting the worldwide diversity of Leptospira species in the environment.</title>
        <authorList>
            <person name="Vincent A.T."/>
            <person name="Schiettekatte O."/>
            <person name="Bourhy P."/>
            <person name="Veyrier F.J."/>
            <person name="Picardeau M."/>
        </authorList>
    </citation>
    <scope>NUCLEOTIDE SEQUENCE [LARGE SCALE GENOMIC DNA]</scope>
    <source>
        <strain evidence="1">SSW15</strain>
    </source>
</reference>
<proteinExistence type="predicted"/>
<organism evidence="1 2">
    <name type="scientific">Leptospira fletcheri</name>
    <dbReference type="NCBI Taxonomy" id="2484981"/>
    <lineage>
        <taxon>Bacteria</taxon>
        <taxon>Pseudomonadati</taxon>
        <taxon>Spirochaetota</taxon>
        <taxon>Spirochaetia</taxon>
        <taxon>Leptospirales</taxon>
        <taxon>Leptospiraceae</taxon>
        <taxon>Leptospira</taxon>
    </lineage>
</organism>
<evidence type="ECO:0000313" key="1">
    <source>
        <dbReference type="EMBL" id="TGK06139.1"/>
    </source>
</evidence>
<dbReference type="PROSITE" id="PS51257">
    <property type="entry name" value="PROKAR_LIPOPROTEIN"/>
    <property type="match status" value="1"/>
</dbReference>
<dbReference type="EMBL" id="RQET01000014">
    <property type="protein sequence ID" value="TGK06139.1"/>
    <property type="molecule type" value="Genomic_DNA"/>
</dbReference>
<dbReference type="AlphaFoldDB" id="A0A4V3JCH6"/>
<evidence type="ECO:0000313" key="2">
    <source>
        <dbReference type="Proteomes" id="UP000298458"/>
    </source>
</evidence>
<sequence length="267" mass="30265">MEPNRTYFRSLGSGILLLLFAGCATAEIEEISFPSRGKLVFTSAKSKEGSRFLEEVRRIEDKGTSYSGEFEIRIQNFVPKKDVFSLNGKIYYDKPTGKMQIELTDRLFGISVSKVYTDGEQIRIKTAAQEKIHEQPMDDILLSDPNGGKRTIVPFPVIYYLLSSQNARLFQPNSTLVQPKEGIILVRKAGEEWTYYVTERGVATVEWNSSRKNVKAVTSVQGEVEFPPKVTLTRIVSREDSSDQNRIEIKMKKTNRIESISPSVFGF</sequence>
<evidence type="ECO:0008006" key="3">
    <source>
        <dbReference type="Google" id="ProtNLM"/>
    </source>
</evidence>
<protein>
    <recommendedName>
        <fullName evidence="3">Lipoprotein</fullName>
    </recommendedName>
</protein>
<dbReference type="OrthoDB" id="339055at2"/>
<dbReference type="Proteomes" id="UP000298458">
    <property type="component" value="Unassembled WGS sequence"/>
</dbReference>
<comment type="caution">
    <text evidence="1">The sequence shown here is derived from an EMBL/GenBank/DDBJ whole genome shotgun (WGS) entry which is preliminary data.</text>
</comment>
<keyword evidence="2" id="KW-1185">Reference proteome</keyword>
<accession>A0A4V3JCH6</accession>
<gene>
    <name evidence="1" type="ORF">EHO60_16215</name>
</gene>
<dbReference type="RefSeq" id="WP_135769268.1">
    <property type="nucleotide sequence ID" value="NZ_RQET01000014.1"/>
</dbReference>